<dbReference type="Proteomes" id="UP000800035">
    <property type="component" value="Unassembled WGS sequence"/>
</dbReference>
<keyword evidence="3" id="KW-0862">Zinc</keyword>
<feature type="compositionally biased region" description="Basic and acidic residues" evidence="5">
    <location>
        <begin position="263"/>
        <end position="272"/>
    </location>
</feature>
<dbReference type="EMBL" id="ML976997">
    <property type="protein sequence ID" value="KAF1954720.1"/>
    <property type="molecule type" value="Genomic_DNA"/>
</dbReference>
<dbReference type="GO" id="GO:0061630">
    <property type="term" value="F:ubiquitin protein ligase activity"/>
    <property type="evidence" value="ECO:0007669"/>
    <property type="project" value="TreeGrafter"/>
</dbReference>
<feature type="domain" description="RING-type" evidence="6">
    <location>
        <begin position="37"/>
        <end position="81"/>
    </location>
</feature>
<dbReference type="PANTHER" id="PTHR22763">
    <property type="entry name" value="RING ZINC FINGER PROTEIN"/>
    <property type="match status" value="1"/>
</dbReference>
<dbReference type="GO" id="GO:0008270">
    <property type="term" value="F:zinc ion binding"/>
    <property type="evidence" value="ECO:0007669"/>
    <property type="project" value="UniProtKB-KW"/>
</dbReference>
<protein>
    <recommendedName>
        <fullName evidence="6">RING-type domain-containing protein</fullName>
    </recommendedName>
</protein>
<feature type="compositionally biased region" description="Acidic residues" evidence="5">
    <location>
        <begin position="348"/>
        <end position="370"/>
    </location>
</feature>
<feature type="region of interest" description="Disordered" evidence="5">
    <location>
        <begin position="116"/>
        <end position="148"/>
    </location>
</feature>
<keyword evidence="1" id="KW-0479">Metal-binding</keyword>
<dbReference type="Gene3D" id="3.30.40.10">
    <property type="entry name" value="Zinc/RING finger domain, C3HC4 (zinc finger)"/>
    <property type="match status" value="1"/>
</dbReference>
<dbReference type="OrthoDB" id="2849579at2759"/>
<feature type="region of interest" description="Disordered" evidence="5">
    <location>
        <begin position="227"/>
        <end position="272"/>
    </location>
</feature>
<dbReference type="PROSITE" id="PS50089">
    <property type="entry name" value="ZF_RING_2"/>
    <property type="match status" value="1"/>
</dbReference>
<evidence type="ECO:0000256" key="5">
    <source>
        <dbReference type="SAM" id="MobiDB-lite"/>
    </source>
</evidence>
<evidence type="ECO:0000256" key="2">
    <source>
        <dbReference type="ARBA" id="ARBA00022771"/>
    </source>
</evidence>
<dbReference type="InterPro" id="IPR011016">
    <property type="entry name" value="Znf_RING-CH"/>
</dbReference>
<evidence type="ECO:0000313" key="7">
    <source>
        <dbReference type="EMBL" id="KAF1954720.1"/>
    </source>
</evidence>
<organism evidence="7 8">
    <name type="scientific">Byssothecium circinans</name>
    <dbReference type="NCBI Taxonomy" id="147558"/>
    <lineage>
        <taxon>Eukaryota</taxon>
        <taxon>Fungi</taxon>
        <taxon>Dikarya</taxon>
        <taxon>Ascomycota</taxon>
        <taxon>Pezizomycotina</taxon>
        <taxon>Dothideomycetes</taxon>
        <taxon>Pleosporomycetidae</taxon>
        <taxon>Pleosporales</taxon>
        <taxon>Massarineae</taxon>
        <taxon>Massarinaceae</taxon>
        <taxon>Byssothecium</taxon>
    </lineage>
</organism>
<dbReference type="CDD" id="cd16448">
    <property type="entry name" value="RING-H2"/>
    <property type="match status" value="1"/>
</dbReference>
<feature type="compositionally biased region" description="Acidic residues" evidence="5">
    <location>
        <begin position="380"/>
        <end position="393"/>
    </location>
</feature>
<feature type="region of interest" description="Disordered" evidence="5">
    <location>
        <begin position="330"/>
        <end position="398"/>
    </location>
</feature>
<dbReference type="PANTHER" id="PTHR22763:SF162">
    <property type="entry name" value="TRANSMEMBRANE E3 UBIQUITIN-PROTEIN LIGASE 1"/>
    <property type="match status" value="1"/>
</dbReference>
<dbReference type="AlphaFoldDB" id="A0A6A5TRX5"/>
<keyword evidence="8" id="KW-1185">Reference proteome</keyword>
<keyword evidence="2 4" id="KW-0863">Zinc-finger</keyword>
<gene>
    <name evidence="7" type="ORF">CC80DRAFT_594777</name>
</gene>
<dbReference type="InterPro" id="IPR001841">
    <property type="entry name" value="Znf_RING"/>
</dbReference>
<feature type="compositionally biased region" description="Acidic residues" evidence="5">
    <location>
        <begin position="240"/>
        <end position="251"/>
    </location>
</feature>
<name>A0A6A5TRX5_9PLEO</name>
<feature type="region of interest" description="Disordered" evidence="5">
    <location>
        <begin position="422"/>
        <end position="486"/>
    </location>
</feature>
<feature type="compositionally biased region" description="Acidic residues" evidence="5">
    <location>
        <begin position="439"/>
        <end position="448"/>
    </location>
</feature>
<evidence type="ECO:0000313" key="8">
    <source>
        <dbReference type="Proteomes" id="UP000800035"/>
    </source>
</evidence>
<dbReference type="GO" id="GO:0043161">
    <property type="term" value="P:proteasome-mediated ubiquitin-dependent protein catabolic process"/>
    <property type="evidence" value="ECO:0007669"/>
    <property type="project" value="TreeGrafter"/>
</dbReference>
<dbReference type="GO" id="GO:0012505">
    <property type="term" value="C:endomembrane system"/>
    <property type="evidence" value="ECO:0007669"/>
    <property type="project" value="TreeGrafter"/>
</dbReference>
<dbReference type="SMART" id="SM00184">
    <property type="entry name" value="RING"/>
    <property type="match status" value="1"/>
</dbReference>
<evidence type="ECO:0000256" key="3">
    <source>
        <dbReference type="ARBA" id="ARBA00022833"/>
    </source>
</evidence>
<proteinExistence type="predicted"/>
<dbReference type="InterPro" id="IPR050731">
    <property type="entry name" value="HRD1_E3_ubiq-ligases"/>
</dbReference>
<dbReference type="SMART" id="SM01197">
    <property type="entry name" value="FANCL_C"/>
    <property type="match status" value="1"/>
</dbReference>
<dbReference type="InterPro" id="IPR013083">
    <property type="entry name" value="Znf_RING/FYVE/PHD"/>
</dbReference>
<sequence>MSAAPAQNPAPCDTFLASPTSLTTLSDQHFSNNNDQCPICYSDIDINTISTPCNHIFHRECLDTWLRTLDRSQDGTCPSCRGMLYEGEGDDSDAIVAFEALESMRLRWLAITTHFHQQQSGEEQDTDNDTDLSYRPSPTPARDVELERPNQDVERADIETLLREANEVGPFAQHFAVGDSDSEMSEDSEGEWYDREEQRLIEEPVAVRRGRRARQVLRAQLRRNRYREEQEEQERRANAEEVEVEVVESDFQDGTANRPYVIPDKEGEERPVRRAQLSVEEIEEMNQSFGDDEDEIIDLTEVSEETEEVIQSFGYEEDETTDLAGSMEYEGDAEEDGMGDWMNGDGTSAEEENTMDWESGDDGEEFDDEEHIIGLTNDDYTGDADDEQYNDESSDIHSDVYGIAPDYEEEYAEYADMASNEAFTGEPFNMEQSTFEPFSEGEDYDSEGWSETYDEHNDHDVEAAESSTQGEESDYPSEVEDVEPPAVRMIVAPSRGLKRSRDEEEDVEYGIGAHVEGRAVKRVRFAEY</sequence>
<accession>A0A6A5TRX5</accession>
<reference evidence="7" key="1">
    <citation type="journal article" date="2020" name="Stud. Mycol.">
        <title>101 Dothideomycetes genomes: a test case for predicting lifestyles and emergence of pathogens.</title>
        <authorList>
            <person name="Haridas S."/>
            <person name="Albert R."/>
            <person name="Binder M."/>
            <person name="Bloem J."/>
            <person name="Labutti K."/>
            <person name="Salamov A."/>
            <person name="Andreopoulos B."/>
            <person name="Baker S."/>
            <person name="Barry K."/>
            <person name="Bills G."/>
            <person name="Bluhm B."/>
            <person name="Cannon C."/>
            <person name="Castanera R."/>
            <person name="Culley D."/>
            <person name="Daum C."/>
            <person name="Ezra D."/>
            <person name="Gonzalez J."/>
            <person name="Henrissat B."/>
            <person name="Kuo A."/>
            <person name="Liang C."/>
            <person name="Lipzen A."/>
            <person name="Lutzoni F."/>
            <person name="Magnuson J."/>
            <person name="Mondo S."/>
            <person name="Nolan M."/>
            <person name="Ohm R."/>
            <person name="Pangilinan J."/>
            <person name="Park H.-J."/>
            <person name="Ramirez L."/>
            <person name="Alfaro M."/>
            <person name="Sun H."/>
            <person name="Tritt A."/>
            <person name="Yoshinaga Y."/>
            <person name="Zwiers L.-H."/>
            <person name="Turgeon B."/>
            <person name="Goodwin S."/>
            <person name="Spatafora J."/>
            <person name="Crous P."/>
            <person name="Grigoriev I."/>
        </authorList>
    </citation>
    <scope>NUCLEOTIDE SEQUENCE</scope>
    <source>
        <strain evidence="7">CBS 675.92</strain>
    </source>
</reference>
<dbReference type="SMART" id="SM00744">
    <property type="entry name" value="RINGv"/>
    <property type="match status" value="1"/>
</dbReference>
<evidence type="ECO:0000256" key="1">
    <source>
        <dbReference type="ARBA" id="ARBA00022723"/>
    </source>
</evidence>
<feature type="compositionally biased region" description="Basic and acidic residues" evidence="5">
    <location>
        <begin position="453"/>
        <end position="462"/>
    </location>
</feature>
<feature type="compositionally biased region" description="Acidic residues" evidence="5">
    <location>
        <begin position="471"/>
        <end position="483"/>
    </location>
</feature>
<evidence type="ECO:0000256" key="4">
    <source>
        <dbReference type="PROSITE-ProRule" id="PRU00175"/>
    </source>
</evidence>
<evidence type="ECO:0000259" key="6">
    <source>
        <dbReference type="PROSITE" id="PS50089"/>
    </source>
</evidence>
<dbReference type="Pfam" id="PF13639">
    <property type="entry name" value="zf-RING_2"/>
    <property type="match status" value="1"/>
</dbReference>
<dbReference type="SUPFAM" id="SSF57850">
    <property type="entry name" value="RING/U-box"/>
    <property type="match status" value="1"/>
</dbReference>